<dbReference type="Proteomes" id="UP001523262">
    <property type="component" value="Unassembled WGS sequence"/>
</dbReference>
<name>A0ABT0WFW4_9BACI</name>
<gene>
    <name evidence="1" type="ORF">NDK43_26150</name>
</gene>
<organism evidence="1 2">
    <name type="scientific">Neobacillus pocheonensis</name>
    <dbReference type="NCBI Taxonomy" id="363869"/>
    <lineage>
        <taxon>Bacteria</taxon>
        <taxon>Bacillati</taxon>
        <taxon>Bacillota</taxon>
        <taxon>Bacilli</taxon>
        <taxon>Bacillales</taxon>
        <taxon>Bacillaceae</taxon>
        <taxon>Neobacillus</taxon>
    </lineage>
</organism>
<dbReference type="EMBL" id="JAMQCR010000002">
    <property type="protein sequence ID" value="MCM2535196.1"/>
    <property type="molecule type" value="Genomic_DNA"/>
</dbReference>
<reference evidence="1 2" key="1">
    <citation type="submission" date="2022-06" db="EMBL/GenBank/DDBJ databases">
        <authorList>
            <person name="Jeon C.O."/>
        </authorList>
    </citation>
    <scope>NUCLEOTIDE SEQUENCE [LARGE SCALE GENOMIC DNA]</scope>
    <source>
        <strain evidence="1 2">KCTC 13943</strain>
    </source>
</reference>
<keyword evidence="2" id="KW-1185">Reference proteome</keyword>
<protein>
    <submittedName>
        <fullName evidence="1">Uncharacterized protein</fullName>
    </submittedName>
</protein>
<accession>A0ABT0WFW4</accession>
<comment type="caution">
    <text evidence="1">The sequence shown here is derived from an EMBL/GenBank/DDBJ whole genome shotgun (WGS) entry which is preliminary data.</text>
</comment>
<evidence type="ECO:0000313" key="2">
    <source>
        <dbReference type="Proteomes" id="UP001523262"/>
    </source>
</evidence>
<proteinExistence type="predicted"/>
<sequence>MINKAVADSNGSISTNSYVQQGDTIEVDVHMPEQNWDVLNKTQKNTMAEQLGKSLKSVVKKSALLSPGKDVCISFGGDPNNDGLADYDMNIKLP</sequence>
<evidence type="ECO:0000313" key="1">
    <source>
        <dbReference type="EMBL" id="MCM2535196.1"/>
    </source>
</evidence>